<accession>A0AA95J6Q8</accession>
<evidence type="ECO:0000313" key="3">
    <source>
        <dbReference type="Proteomes" id="UP001185135"/>
    </source>
</evidence>
<evidence type="ECO:0000313" key="2">
    <source>
        <dbReference type="EMBL" id="WBR14685.1"/>
    </source>
</evidence>
<gene>
    <name evidence="2" type="ORF">pkur_cds_511</name>
</gene>
<evidence type="ECO:0000256" key="1">
    <source>
        <dbReference type="SAM" id="MobiDB-lite"/>
    </source>
</evidence>
<proteinExistence type="predicted"/>
<dbReference type="Proteomes" id="UP001185135">
    <property type="component" value="Segment"/>
</dbReference>
<feature type="region of interest" description="Disordered" evidence="1">
    <location>
        <begin position="571"/>
        <end position="591"/>
    </location>
</feature>
<reference evidence="2" key="1">
    <citation type="submission" date="2022-06" db="EMBL/GenBank/DDBJ databases">
        <authorList>
            <person name="Legendre M."/>
            <person name="Claverie J.-M."/>
            <person name="Alempic J.-M."/>
            <person name="Abergel C."/>
        </authorList>
    </citation>
    <scope>NUCLEOTIDE SEQUENCE</scope>
    <source>
        <strain evidence="2">Kuranda</strain>
    </source>
</reference>
<dbReference type="EMBL" id="ON887157">
    <property type="protein sequence ID" value="WBR14685.1"/>
    <property type="molecule type" value="Genomic_DNA"/>
</dbReference>
<feature type="compositionally biased region" description="Low complexity" evidence="1">
    <location>
        <begin position="696"/>
        <end position="722"/>
    </location>
</feature>
<feature type="compositionally biased region" description="Basic and acidic residues" evidence="1">
    <location>
        <begin position="685"/>
        <end position="695"/>
    </location>
</feature>
<protein>
    <submittedName>
        <fullName evidence="2">Uncharacterized protein</fullName>
    </submittedName>
</protein>
<organism evidence="2 3">
    <name type="scientific">Pandoravirus kuranda</name>
    <dbReference type="NCBI Taxonomy" id="3019033"/>
    <lineage>
        <taxon>Viruses</taxon>
        <taxon>Pandoravirus</taxon>
    </lineage>
</organism>
<name>A0AA95J6Q8_9VIRU</name>
<feature type="region of interest" description="Disordered" evidence="1">
    <location>
        <begin position="681"/>
        <end position="750"/>
    </location>
</feature>
<sequence length="933" mass="96659">MMLTSRANAAAGAGTNAGDGMAGACPQPLGASVPPAFVFRIVGADDSTALCVDARQLDHLDKLGGSRTLRDAIEYAVLDALPAGAAIAENPAVAAAVSDAVDLNASRFKARWRQIDPAHGVEPPPGVEGILSAALRPRLYVPPGLPAAAIEGVWARDPAGQRLRYAVASSEADGGVARAMGIAGHATVLPRDLLAQWSDAFLPDGAPSDKRLSIVTYRDPAGSRVPRHALVTRVRTAVGGVNNDDAGATGERVYTSVSGAQMRLPRDAVLDETPLQPFVGLALHSVDPALTNVVYGYAVPGDATMPTTDALVPYDVLWRLWEGRSDAPPTDIALPRPLASAAAQIDAHPDIGRGDVIAAPSVFAPVAAIVVGPAAQDAADALDAYAASVAADTAAGAVPAPVQRALDGMPMVADGQMIVVPPDMWAPVRVAHPVALVVRRLFGHVRRDDASDVYQVERVPVAVVHTAPYEISVEPLDIGAPADSYDALRSYYAAGPGGQRRQESPVGDAAEARAIEAAIRAQEALGGAASAGPSLDVLMASRQAPTARERAHWSQFMRRVARDAGGLVPQASAAVENRGKEEEEGPGRMAGLHIEPLPGAAGPHRVLRYDTARDVWHDVSLARPALPSLSDDDVEALLLAPPTIPGAARAPVSIFYLVGPEGTPVSPADLTRSVTFAPEALAGAERQEGRRRAEAQRAQAESRAQARAANARAIAEASEAGRPPQLRLPGGSVLGRRKQPPAPIPAPSTAAAAAQPVGLALVATTGAPTLPQLPTELARQSRASLTNLLASDVPDTVAQLMGVPPGRVRDILANGAWTAVVGGRDADAERLASVPAQAQNPGGPSVLDVVDNAVYEFTGVGPEIVGQVVDRTARDPRWRPETDGPVTPRRVLGVIAAGFDPVVRARAADPDSNASAVILNQVYFALARQARGT</sequence>